<dbReference type="AlphaFoldDB" id="A0A2P5CR06"/>
<comment type="caution">
    <text evidence="1">The sequence shown here is derived from an EMBL/GenBank/DDBJ whole genome shotgun (WGS) entry which is preliminary data.</text>
</comment>
<proteinExistence type="predicted"/>
<evidence type="ECO:0000313" key="2">
    <source>
        <dbReference type="Proteomes" id="UP000237105"/>
    </source>
</evidence>
<keyword evidence="2" id="KW-1185">Reference proteome</keyword>
<reference evidence="2" key="1">
    <citation type="submission" date="2016-06" db="EMBL/GenBank/DDBJ databases">
        <title>Parallel loss of symbiosis genes in relatives of nitrogen-fixing non-legume Parasponia.</title>
        <authorList>
            <person name="Van Velzen R."/>
            <person name="Holmer R."/>
            <person name="Bu F."/>
            <person name="Rutten L."/>
            <person name="Van Zeijl A."/>
            <person name="Liu W."/>
            <person name="Santuari L."/>
            <person name="Cao Q."/>
            <person name="Sharma T."/>
            <person name="Shen D."/>
            <person name="Roswanjaya Y."/>
            <person name="Wardhani T."/>
            <person name="Kalhor M.S."/>
            <person name="Jansen J."/>
            <person name="Van den Hoogen J."/>
            <person name="Gungor B."/>
            <person name="Hartog M."/>
            <person name="Hontelez J."/>
            <person name="Verver J."/>
            <person name="Yang W.-C."/>
            <person name="Schijlen E."/>
            <person name="Repin R."/>
            <person name="Schilthuizen M."/>
            <person name="Schranz E."/>
            <person name="Heidstra R."/>
            <person name="Miyata K."/>
            <person name="Fedorova E."/>
            <person name="Kohlen W."/>
            <person name="Bisseling T."/>
            <person name="Smit S."/>
            <person name="Geurts R."/>
        </authorList>
    </citation>
    <scope>NUCLEOTIDE SEQUENCE [LARGE SCALE GENOMIC DNA]</scope>
    <source>
        <strain evidence="2">cv. WU1-14</strain>
    </source>
</reference>
<gene>
    <name evidence="1" type="ORF">PanWU01x14_131510</name>
</gene>
<dbReference type="EMBL" id="JXTB01000104">
    <property type="protein sequence ID" value="PON63487.1"/>
    <property type="molecule type" value="Genomic_DNA"/>
</dbReference>
<accession>A0A2P5CR06</accession>
<name>A0A2P5CR06_PARAD</name>
<evidence type="ECO:0000313" key="1">
    <source>
        <dbReference type="EMBL" id="PON63487.1"/>
    </source>
</evidence>
<organism evidence="1 2">
    <name type="scientific">Parasponia andersonii</name>
    <name type="common">Sponia andersonii</name>
    <dbReference type="NCBI Taxonomy" id="3476"/>
    <lineage>
        <taxon>Eukaryota</taxon>
        <taxon>Viridiplantae</taxon>
        <taxon>Streptophyta</taxon>
        <taxon>Embryophyta</taxon>
        <taxon>Tracheophyta</taxon>
        <taxon>Spermatophyta</taxon>
        <taxon>Magnoliopsida</taxon>
        <taxon>eudicotyledons</taxon>
        <taxon>Gunneridae</taxon>
        <taxon>Pentapetalae</taxon>
        <taxon>rosids</taxon>
        <taxon>fabids</taxon>
        <taxon>Rosales</taxon>
        <taxon>Cannabaceae</taxon>
        <taxon>Parasponia</taxon>
    </lineage>
</organism>
<sequence length="111" mass="12558">MIKKVTHAIGFCRQEVLTVAMISLEFCLDIHTNMMYASSVVCFREHSDNAFVIIRCRSDTKTKFSTSPIGSFSFMIKYIQESLFSESTAPNATRYNCLFVSWAITANIVPP</sequence>
<protein>
    <submittedName>
        <fullName evidence="1">Uncharacterized protein</fullName>
    </submittedName>
</protein>
<dbReference type="Proteomes" id="UP000237105">
    <property type="component" value="Unassembled WGS sequence"/>
</dbReference>